<dbReference type="EMBL" id="PGGS01000223">
    <property type="protein sequence ID" value="PNH06639.1"/>
    <property type="molecule type" value="Genomic_DNA"/>
</dbReference>
<dbReference type="InterPro" id="IPR053209">
    <property type="entry name" value="Gramillin-biosynth_MTr"/>
</dbReference>
<evidence type="ECO:0000256" key="1">
    <source>
        <dbReference type="SAM" id="MobiDB-lite"/>
    </source>
</evidence>
<proteinExistence type="predicted"/>
<dbReference type="PANTHER" id="PTHR47643">
    <property type="entry name" value="TPR DOMAIN PROTEIN (AFU_ORTHOLOGUE AFUA_5G12710)"/>
    <property type="match status" value="1"/>
</dbReference>
<feature type="compositionally biased region" description="Acidic residues" evidence="1">
    <location>
        <begin position="552"/>
        <end position="568"/>
    </location>
</feature>
<feature type="region of interest" description="Disordered" evidence="1">
    <location>
        <begin position="523"/>
        <end position="568"/>
    </location>
</feature>
<feature type="region of interest" description="Disordered" evidence="1">
    <location>
        <begin position="124"/>
        <end position="143"/>
    </location>
</feature>
<organism evidence="2 3">
    <name type="scientific">Tetrabaena socialis</name>
    <dbReference type="NCBI Taxonomy" id="47790"/>
    <lineage>
        <taxon>Eukaryota</taxon>
        <taxon>Viridiplantae</taxon>
        <taxon>Chlorophyta</taxon>
        <taxon>core chlorophytes</taxon>
        <taxon>Chlorophyceae</taxon>
        <taxon>CS clade</taxon>
        <taxon>Chlamydomonadales</taxon>
        <taxon>Tetrabaenaceae</taxon>
        <taxon>Tetrabaena</taxon>
    </lineage>
</organism>
<gene>
    <name evidence="2" type="ORF">TSOC_006938</name>
</gene>
<keyword evidence="3" id="KW-1185">Reference proteome</keyword>
<dbReference type="OrthoDB" id="1028014at2759"/>
<dbReference type="AlphaFoldDB" id="A0A2J8A286"/>
<name>A0A2J8A286_9CHLO</name>
<comment type="caution">
    <text evidence="2">The sequence shown here is derived from an EMBL/GenBank/DDBJ whole genome shotgun (WGS) entry which is preliminary data.</text>
</comment>
<feature type="compositionally biased region" description="Low complexity" evidence="1">
    <location>
        <begin position="124"/>
        <end position="139"/>
    </location>
</feature>
<feature type="non-terminal residue" evidence="2">
    <location>
        <position position="786"/>
    </location>
</feature>
<sequence length="786" mass="83626">MLPGDLLAVSPALGFVPGGFQAIPELEDLHAAMIEDGLSPAQRRVMHILDGLRPAPAAAPAPSSSAAAAATSADAPGAAATAVAAPVVPLPSLTTLDPRFWSGRGKDASAPEFDSRRLMSLLSRVASSSDSQDPAASQARHQKPVGHVALWPELPLLGHSCAPNTSQMVIADRLFLHVTDEMPAGGVLTRNMIGPAIAAPLALRQLAVGEALADVGAAQPAALPAAGDGEGEEEGAGAGALLPWCRCRRCALEASVSERLREALEDAHNWFVDEASVTWNRANAAEDVGLLRELLAEAETMVAEVEEAVQQEPGLDDEQQDLMRAGAYDTYDLLVTLDELVNQEEAEPDYLQACLELIRVFAPGSDNHFMVGLKNESLRRHRFDMFNEMLQREGRGASSRDKAVKKSDLRKLESLKKLADTAAELRIEAVILRYGYVTEAILAQLTEGMETYVEGLQRIGEMEAAGVSEMSREMDVDGVRVQIVDRLEVSEGAKGVAGVNGSGVEVHNEEGLVSSWLVNAGEGSGRDRIRGDAGSGSSAEEEDGWFGADEAGAAEDGAEEGEEEGPSVDLETMEDLEAMGERRCAPCAAAKPAKKGGRGGGQGFRGFGDAPKAPPKPQRDLKFDEDEEQEPMGPAAAAAAQGDDDEEEIIKLKAPYQMYNDGGYKAQRYLGPLVLRQPEGNDLRKLESPKKLADTAAELRIEAIILRYGYVTEAILAQLTEGMETYVEGLQRIGEMEAAGVSEMSREMDVDGVRVQIVDRLEVSEGAKGVAGVNGSGVEVHNEEGL</sequence>
<reference evidence="2 3" key="1">
    <citation type="journal article" date="2017" name="Mol. Biol. Evol.">
        <title>The 4-celled Tetrabaena socialis nuclear genome reveals the essential components for genetic control of cell number at the origin of multicellularity in the volvocine lineage.</title>
        <authorList>
            <person name="Featherston J."/>
            <person name="Arakaki Y."/>
            <person name="Hanschen E.R."/>
            <person name="Ferris P.J."/>
            <person name="Michod R.E."/>
            <person name="Olson B.J.S.C."/>
            <person name="Nozaki H."/>
            <person name="Durand P.M."/>
        </authorList>
    </citation>
    <scope>NUCLEOTIDE SEQUENCE [LARGE SCALE GENOMIC DNA]</scope>
    <source>
        <strain evidence="2 3">NIES-571</strain>
    </source>
</reference>
<accession>A0A2J8A286</accession>
<dbReference type="Proteomes" id="UP000236333">
    <property type="component" value="Unassembled WGS sequence"/>
</dbReference>
<protein>
    <submittedName>
        <fullName evidence="2">Uncharacterized protein</fullName>
    </submittedName>
</protein>
<evidence type="ECO:0000313" key="3">
    <source>
        <dbReference type="Proteomes" id="UP000236333"/>
    </source>
</evidence>
<feature type="compositionally biased region" description="Low complexity" evidence="1">
    <location>
        <begin position="631"/>
        <end position="641"/>
    </location>
</feature>
<feature type="region of interest" description="Disordered" evidence="1">
    <location>
        <begin position="590"/>
        <end position="645"/>
    </location>
</feature>
<evidence type="ECO:0000313" key="2">
    <source>
        <dbReference type="EMBL" id="PNH06639.1"/>
    </source>
</evidence>
<dbReference type="PANTHER" id="PTHR47643:SF2">
    <property type="entry name" value="TPR DOMAIN PROTEIN (AFU_ORTHOLOGUE AFUA_5G12710)"/>
    <property type="match status" value="1"/>
</dbReference>